<dbReference type="PANTHER" id="PTHR34219:SF3">
    <property type="entry name" value="BLL7967 PROTEIN"/>
    <property type="match status" value="1"/>
</dbReference>
<evidence type="ECO:0000256" key="2">
    <source>
        <dbReference type="ARBA" id="ARBA00022643"/>
    </source>
</evidence>
<gene>
    <name evidence="8" type="ORF">SAMN04244571_01009</name>
</gene>
<dbReference type="InterPro" id="IPR008254">
    <property type="entry name" value="Flavodoxin/NO_synth"/>
</dbReference>
<evidence type="ECO:0000256" key="3">
    <source>
        <dbReference type="ARBA" id="ARBA00022982"/>
    </source>
</evidence>
<dbReference type="Gene3D" id="3.40.50.80">
    <property type="entry name" value="Nucleotide-binding domain of ferredoxin-NADP reductase (FNR) module"/>
    <property type="match status" value="1"/>
</dbReference>
<comment type="caution">
    <text evidence="8">The sequence shown here is derived from an EMBL/GenBank/DDBJ whole genome shotgun (WGS) entry which is preliminary data.</text>
</comment>
<dbReference type="CDD" id="cd06200">
    <property type="entry name" value="SiR_like1"/>
    <property type="match status" value="1"/>
</dbReference>
<dbReference type="PRINTS" id="PR00369">
    <property type="entry name" value="FLAVODOXIN"/>
</dbReference>
<keyword evidence="2" id="KW-0288">FMN</keyword>
<dbReference type="Proteomes" id="UP000198861">
    <property type="component" value="Unassembled WGS sequence"/>
</dbReference>
<feature type="domain" description="FAD-binding FR-type" evidence="7">
    <location>
        <begin position="547"/>
        <end position="656"/>
    </location>
</feature>
<dbReference type="PROSITE" id="PS50902">
    <property type="entry name" value="FLAVODOXIN_LIKE"/>
    <property type="match status" value="1"/>
</dbReference>
<proteinExistence type="predicted"/>
<dbReference type="InterPro" id="IPR001433">
    <property type="entry name" value="OxRdtase_FAD/NAD-bd"/>
</dbReference>
<dbReference type="InterPro" id="IPR039261">
    <property type="entry name" value="FNR_nucleotide-bd"/>
</dbReference>
<organism evidence="8 9">
    <name type="scientific">Azotobacter beijerinckii</name>
    <dbReference type="NCBI Taxonomy" id="170623"/>
    <lineage>
        <taxon>Bacteria</taxon>
        <taxon>Pseudomonadati</taxon>
        <taxon>Pseudomonadota</taxon>
        <taxon>Gammaproteobacteria</taxon>
        <taxon>Pseudomonadales</taxon>
        <taxon>Pseudomonadaceae</taxon>
        <taxon>Azotobacter</taxon>
    </lineage>
</organism>
<dbReference type="PROSITE" id="PS51384">
    <property type="entry name" value="FAD_FR"/>
    <property type="match status" value="1"/>
</dbReference>
<keyword evidence="9" id="KW-1185">Reference proteome</keyword>
<dbReference type="PRINTS" id="PR00371">
    <property type="entry name" value="FPNCR"/>
</dbReference>
<keyword evidence="5" id="KW-1133">Transmembrane helix</keyword>
<dbReference type="Pfam" id="PF00175">
    <property type="entry name" value="NAD_binding_1"/>
    <property type="match status" value="1"/>
</dbReference>
<dbReference type="InterPro" id="IPR017938">
    <property type="entry name" value="Riboflavin_synthase-like_b-brl"/>
</dbReference>
<reference evidence="8 9" key="1">
    <citation type="submission" date="2016-10" db="EMBL/GenBank/DDBJ databases">
        <authorList>
            <person name="Varghese N."/>
            <person name="Submissions S."/>
        </authorList>
    </citation>
    <scope>NUCLEOTIDE SEQUENCE [LARGE SCALE GENOMIC DNA]</scope>
    <source>
        <strain evidence="8 9">DSM 282</strain>
    </source>
</reference>
<keyword evidence="3" id="KW-0813">Transport</keyword>
<dbReference type="EMBL" id="FOKJ01000011">
    <property type="protein sequence ID" value="SFA98819.1"/>
    <property type="molecule type" value="Genomic_DNA"/>
</dbReference>
<evidence type="ECO:0000256" key="5">
    <source>
        <dbReference type="SAM" id="Phobius"/>
    </source>
</evidence>
<dbReference type="SUPFAM" id="SSF63380">
    <property type="entry name" value="Riboflavin synthase domain-like"/>
    <property type="match status" value="1"/>
</dbReference>
<feature type="transmembrane region" description="Helical" evidence="5">
    <location>
        <begin position="139"/>
        <end position="160"/>
    </location>
</feature>
<evidence type="ECO:0000313" key="8">
    <source>
        <dbReference type="EMBL" id="SFA98819.1"/>
    </source>
</evidence>
<dbReference type="SUPFAM" id="SSF52343">
    <property type="entry name" value="Ferredoxin reductase-like, C-terminal NADP-linked domain"/>
    <property type="match status" value="1"/>
</dbReference>
<dbReference type="Pfam" id="PF03929">
    <property type="entry name" value="PepSY_TM"/>
    <property type="match status" value="1"/>
</dbReference>
<accession>A0A1I0XCP3</accession>
<feature type="domain" description="Flavodoxin-like" evidence="6">
    <location>
        <begin position="392"/>
        <end position="529"/>
    </location>
</feature>
<dbReference type="SUPFAM" id="SSF52218">
    <property type="entry name" value="Flavoproteins"/>
    <property type="match status" value="1"/>
</dbReference>
<keyword evidence="3" id="KW-0249">Electron transport</keyword>
<dbReference type="PANTHER" id="PTHR34219">
    <property type="entry name" value="IRON-REGULATED INNER MEMBRANE PROTEIN-RELATED"/>
    <property type="match status" value="1"/>
</dbReference>
<evidence type="ECO:0000259" key="7">
    <source>
        <dbReference type="PROSITE" id="PS51384"/>
    </source>
</evidence>
<dbReference type="InterPro" id="IPR005625">
    <property type="entry name" value="PepSY-ass_TM"/>
</dbReference>
<sequence length="794" mass="87121">MAKKILFQLHWLLGITAGLVLAVMGVTGAILSYQGELLRFLNPGVMTVEVPPGVQALGPDELLERLRGQVGQRQILGLTLSSAPEEAAQLIVGGGGPRSETLYADPYRGDLLGAARGLGFFRFTMQVHRWLAIGDTGKAITGASTLILVFLCLSGLYLRWPRRAGDWRAWLTLDWSRKGRSFLWTLHAVAGTWALLFYLLAALTGLSWSYDWYRQGLFALAGETAPAHGGPGGRRGPPPGGESERASAPAPAIDLDRLFQAFRREVGDGYRQVNLTLPERPGQPLQIMYVTSDAEHVRAISRLSLDTDSSAPLKHERYADKSLSQRLLASLYPLHTGEYFGPPGRVLMLLASLGMPLFLITGWQLYLDRRRTRRAAREAQQALSASVDGQPWLIGFASQNGFAERLAWQAASQLQAGGAAVQVRSLAQLDKDDLRCVERALFVVSTFGDGEAPDSARGFVRRVLGGECELDHLQYALLGLGDSQYRRFCAFARQLDQWLQKQGARALFAPVEVNGGDAAALQAWREQLGRLFGSELPAPVAPAVVEEGFAEWTLLARECLNPSSSAEPVWRLVLQVPDGQRWEAGDLAEIRPPQADALPRCYSVASLAEDGVLELLVRRQQRPGGTPGLCSGWLCGLALGARVPLRLRPNGGFRLPESYRPLLLIGNGAGLAGLRGLLRERIRRGQGINWLIFGERSEAHDFLCREELLSWQEEGRLARLDLAFSADGERKVYVQDRLRESADALRSWLAEGAVVYLCGSRGMAAGVETVLIELLGSAAVERLRDEGRLRRDLF</sequence>
<feature type="transmembrane region" description="Helical" evidence="5">
    <location>
        <begin position="12"/>
        <end position="33"/>
    </location>
</feature>
<dbReference type="InterPro" id="IPR017927">
    <property type="entry name" value="FAD-bd_FR_type"/>
</dbReference>
<dbReference type="InterPro" id="IPR001709">
    <property type="entry name" value="Flavoprot_Pyr_Nucl_cyt_Rdtase"/>
</dbReference>
<dbReference type="Pfam" id="PF00258">
    <property type="entry name" value="Flavodoxin_1"/>
    <property type="match status" value="1"/>
</dbReference>
<dbReference type="RefSeq" id="WP_091013097.1">
    <property type="nucleotide sequence ID" value="NZ_FOKJ01000011.1"/>
</dbReference>
<name>A0A1I0XCP3_9GAMM</name>
<protein>
    <submittedName>
        <fullName evidence="8">Sulfite reductase (NADPH) flavoprotein alpha-component</fullName>
    </submittedName>
</protein>
<evidence type="ECO:0000256" key="4">
    <source>
        <dbReference type="SAM" id="MobiDB-lite"/>
    </source>
</evidence>
<keyword evidence="5" id="KW-0472">Membrane</keyword>
<evidence type="ECO:0000313" key="9">
    <source>
        <dbReference type="Proteomes" id="UP000198861"/>
    </source>
</evidence>
<dbReference type="Gene3D" id="3.40.50.360">
    <property type="match status" value="1"/>
</dbReference>
<feature type="transmembrane region" description="Helical" evidence="5">
    <location>
        <begin position="346"/>
        <end position="367"/>
    </location>
</feature>
<feature type="region of interest" description="Disordered" evidence="4">
    <location>
        <begin position="227"/>
        <end position="249"/>
    </location>
</feature>
<dbReference type="InterPro" id="IPR001094">
    <property type="entry name" value="Flavdoxin-like"/>
</dbReference>
<keyword evidence="5" id="KW-0812">Transmembrane</keyword>
<evidence type="ECO:0000259" key="6">
    <source>
        <dbReference type="PROSITE" id="PS50902"/>
    </source>
</evidence>
<feature type="transmembrane region" description="Helical" evidence="5">
    <location>
        <begin position="181"/>
        <end position="203"/>
    </location>
</feature>
<dbReference type="InterPro" id="IPR029039">
    <property type="entry name" value="Flavoprotein-like_sf"/>
</dbReference>
<dbReference type="Gene3D" id="2.40.30.10">
    <property type="entry name" value="Translation factors"/>
    <property type="match status" value="1"/>
</dbReference>
<evidence type="ECO:0000256" key="1">
    <source>
        <dbReference type="ARBA" id="ARBA00022630"/>
    </source>
</evidence>
<keyword evidence="1" id="KW-0285">Flavoprotein</keyword>